<dbReference type="GeneID" id="18933114"/>
<feature type="compositionally biased region" description="Polar residues" evidence="1">
    <location>
        <begin position="97"/>
        <end position="106"/>
    </location>
</feature>
<gene>
    <name evidence="2" type="ORF">MELLADRAFT_78470</name>
</gene>
<feature type="compositionally biased region" description="Polar residues" evidence="1">
    <location>
        <begin position="433"/>
        <end position="454"/>
    </location>
</feature>
<feature type="compositionally biased region" description="Basic and acidic residues" evidence="1">
    <location>
        <begin position="256"/>
        <end position="265"/>
    </location>
</feature>
<feature type="compositionally biased region" description="Low complexity" evidence="1">
    <location>
        <begin position="559"/>
        <end position="569"/>
    </location>
</feature>
<dbReference type="KEGG" id="mlr:MELLADRAFT_78470"/>
<feature type="compositionally biased region" description="Basic and acidic residues" evidence="1">
    <location>
        <begin position="422"/>
        <end position="432"/>
    </location>
</feature>
<reference evidence="3" key="1">
    <citation type="journal article" date="2011" name="Proc. Natl. Acad. Sci. U.S.A.">
        <title>Obligate biotrophy features unraveled by the genomic analysis of rust fungi.</title>
        <authorList>
            <person name="Duplessis S."/>
            <person name="Cuomo C.A."/>
            <person name="Lin Y.-C."/>
            <person name="Aerts A."/>
            <person name="Tisserant E."/>
            <person name="Veneault-Fourrey C."/>
            <person name="Joly D.L."/>
            <person name="Hacquard S."/>
            <person name="Amselem J."/>
            <person name="Cantarel B.L."/>
            <person name="Chiu R."/>
            <person name="Coutinho P.M."/>
            <person name="Feau N."/>
            <person name="Field M."/>
            <person name="Frey P."/>
            <person name="Gelhaye E."/>
            <person name="Goldberg J."/>
            <person name="Grabherr M.G."/>
            <person name="Kodira C.D."/>
            <person name="Kohler A."/>
            <person name="Kuees U."/>
            <person name="Lindquist E.A."/>
            <person name="Lucas S.M."/>
            <person name="Mago R."/>
            <person name="Mauceli E."/>
            <person name="Morin E."/>
            <person name="Murat C."/>
            <person name="Pangilinan J.L."/>
            <person name="Park R."/>
            <person name="Pearson M."/>
            <person name="Quesneville H."/>
            <person name="Rouhier N."/>
            <person name="Sakthikumar S."/>
            <person name="Salamov A.A."/>
            <person name="Schmutz J."/>
            <person name="Selles B."/>
            <person name="Shapiro H."/>
            <person name="Tanguay P."/>
            <person name="Tuskan G.A."/>
            <person name="Henrissat B."/>
            <person name="Van de Peer Y."/>
            <person name="Rouze P."/>
            <person name="Ellis J.G."/>
            <person name="Dodds P.N."/>
            <person name="Schein J.E."/>
            <person name="Zhong S."/>
            <person name="Hamelin R.C."/>
            <person name="Grigoriev I.V."/>
            <person name="Szabo L.J."/>
            <person name="Martin F."/>
        </authorList>
    </citation>
    <scope>NUCLEOTIDE SEQUENCE [LARGE SCALE GENOMIC DNA]</scope>
    <source>
        <strain evidence="3">98AG31 / pathotype 3-4-7</strain>
    </source>
</reference>
<dbReference type="RefSeq" id="XP_007412987.1">
    <property type="nucleotide sequence ID" value="XM_007412925.1"/>
</dbReference>
<feature type="compositionally biased region" description="Low complexity" evidence="1">
    <location>
        <begin position="686"/>
        <end position="703"/>
    </location>
</feature>
<dbReference type="EMBL" id="GL883122">
    <property type="protein sequence ID" value="EGG03873.1"/>
    <property type="molecule type" value="Genomic_DNA"/>
</dbReference>
<proteinExistence type="predicted"/>
<evidence type="ECO:0000256" key="1">
    <source>
        <dbReference type="SAM" id="MobiDB-lite"/>
    </source>
</evidence>
<keyword evidence="3" id="KW-1185">Reference proteome</keyword>
<feature type="region of interest" description="Disordered" evidence="1">
    <location>
        <begin position="378"/>
        <end position="569"/>
    </location>
</feature>
<name>F4RUS0_MELLP</name>
<sequence length="907" mass="96538">MSSIAYDLFEAAPSWVRLSIVLGLSYSAYLAWSAVVRFNREWKVASRILDERRKAGIPDTDKRPFRIAKAAVDATRSSSDHTLKHRVTFSSDLHDGLQSSQSSPNNTREEGLERTNVSSTSRSKARRRSSLAPRTSTTSDSKAPGSSRINSPSSPASVAPLDPHQKSDQPSRLKHKRAYAPSEYAPSELSHCGSPDIISQTRTTKKVKTKSTLKSPNKRGLPSTAEINRKKTKLSLPGDLSIQEGPAEDGYGSQEEDSHMTEIEKGRKRILSQAVSEAELSHELKNKRGKSARQPDDDELEREQTDMNDLPPSDGDKMQEDDSLEVDQDVFMIAENGQRKKLITIKPLSDNQSDQQIEEDSTERRWVTRSEFERLKRTAPLTAKLRTSARPRNSLGRMRLSLPPDPVSPARRSRSKINSLLQDDRYIDDRTSGESQLAIQSTSEEQARQPSPNAEVSGRAAQLSSPSETLNTNPVSTPQPQQLHPSSTTGHASTTSTAFNVGTAASKQQAPSGAVQTGNSNTSLFAPKATNSFSFGSAPPQHDKAPPSVSLSEVSKTQPPASSSPFSFGAVAANTGSIASQPLFGNTNASSASSSFAQSTQFSTSETLPKTVAVAPKVDLPKPSPFAFNSISSPAPVKEKSIFQSSESSSAFSFKSTNSPGGDKADKPGFSAGTSQLPPPQPTTKPAASSFSPFGASTTPFSFQTGQPSTKTDNIKQLARSSDPISGASPGHKADAISHNNDTSVKSNTISTTSNFSFGPKSTTDPSSSKQIPIDANAISATSASLSGSGSDSSLTLENDSPSQEVSVSQEKSGSTAGQESTPGRRTARLKSNRLTAGPQRVLANAMSNVGKQVGLSTAKPLQNEPNKSTETIAEEAEPATSSTEDGATKVSTSGDLARPNGFGNGK</sequence>
<dbReference type="FunCoup" id="F4RUS0">
    <property type="interactions" value="54"/>
</dbReference>
<feature type="compositionally biased region" description="Polar residues" evidence="1">
    <location>
        <begin position="760"/>
        <end position="771"/>
    </location>
</feature>
<feature type="region of interest" description="Disordered" evidence="1">
    <location>
        <begin position="856"/>
        <end position="907"/>
    </location>
</feature>
<feature type="compositionally biased region" description="Polar residues" evidence="1">
    <location>
        <begin position="797"/>
        <end position="824"/>
    </location>
</feature>
<feature type="compositionally biased region" description="Low complexity" evidence="1">
    <location>
        <begin position="144"/>
        <end position="157"/>
    </location>
</feature>
<feature type="compositionally biased region" description="Low complexity" evidence="1">
    <location>
        <begin position="486"/>
        <end position="498"/>
    </location>
</feature>
<evidence type="ECO:0000313" key="2">
    <source>
        <dbReference type="EMBL" id="EGG03873.1"/>
    </source>
</evidence>
<accession>F4RUS0</accession>
<feature type="compositionally biased region" description="Polar residues" evidence="1">
    <location>
        <begin position="549"/>
        <end position="558"/>
    </location>
</feature>
<feature type="compositionally biased region" description="Low complexity" evidence="1">
    <location>
        <begin position="747"/>
        <end position="758"/>
    </location>
</feature>
<dbReference type="AlphaFoldDB" id="F4RUS0"/>
<dbReference type="VEuPathDB" id="FungiDB:MELLADRAFT_78470"/>
<feature type="compositionally biased region" description="Low complexity" evidence="1">
    <location>
        <begin position="590"/>
        <end position="605"/>
    </location>
</feature>
<feature type="compositionally biased region" description="Low complexity" evidence="1">
    <location>
        <begin position="642"/>
        <end position="659"/>
    </location>
</feature>
<feature type="compositionally biased region" description="Polar residues" evidence="1">
    <location>
        <begin position="499"/>
        <end position="535"/>
    </location>
</feature>
<dbReference type="OrthoDB" id="2506876at2759"/>
<feature type="compositionally biased region" description="Polar residues" evidence="1">
    <location>
        <begin position="132"/>
        <end position="141"/>
    </location>
</feature>
<feature type="region of interest" description="Disordered" evidence="1">
    <location>
        <begin position="587"/>
        <end position="840"/>
    </location>
</feature>
<feature type="compositionally biased region" description="Low complexity" evidence="1">
    <location>
        <begin position="780"/>
        <end position="796"/>
    </location>
</feature>
<dbReference type="InParanoid" id="F4RUS0"/>
<feature type="compositionally biased region" description="Polar residues" evidence="1">
    <location>
        <begin position="462"/>
        <end position="485"/>
    </location>
</feature>
<evidence type="ECO:0000313" key="3">
    <source>
        <dbReference type="Proteomes" id="UP000001072"/>
    </source>
</evidence>
<feature type="region of interest" description="Disordered" evidence="1">
    <location>
        <begin position="90"/>
        <end position="364"/>
    </location>
</feature>
<dbReference type="Proteomes" id="UP000001072">
    <property type="component" value="Unassembled WGS sequence"/>
</dbReference>
<protein>
    <submittedName>
        <fullName evidence="2">Uncharacterized protein</fullName>
    </submittedName>
</protein>
<dbReference type="HOGENOM" id="CLU_320057_0_0_1"/>
<organism evidence="3">
    <name type="scientific">Melampsora larici-populina (strain 98AG31 / pathotype 3-4-7)</name>
    <name type="common">Poplar leaf rust fungus</name>
    <dbReference type="NCBI Taxonomy" id="747676"/>
    <lineage>
        <taxon>Eukaryota</taxon>
        <taxon>Fungi</taxon>
        <taxon>Dikarya</taxon>
        <taxon>Basidiomycota</taxon>
        <taxon>Pucciniomycotina</taxon>
        <taxon>Pucciniomycetes</taxon>
        <taxon>Pucciniales</taxon>
        <taxon>Melampsoraceae</taxon>
        <taxon>Melampsora</taxon>
    </lineage>
</organism>